<gene>
    <name evidence="2" type="ORF">MTE01_16730</name>
</gene>
<feature type="transmembrane region" description="Helical" evidence="1">
    <location>
        <begin position="7"/>
        <end position="28"/>
    </location>
</feature>
<protein>
    <submittedName>
        <fullName evidence="2">Uncharacterized protein</fullName>
    </submittedName>
</protein>
<dbReference type="EMBL" id="BJML01000004">
    <property type="protein sequence ID" value="GEB45728.1"/>
    <property type="molecule type" value="Genomic_DNA"/>
</dbReference>
<feature type="transmembrane region" description="Helical" evidence="1">
    <location>
        <begin position="34"/>
        <end position="55"/>
    </location>
</feature>
<keyword evidence="1" id="KW-1133">Transmembrane helix</keyword>
<keyword evidence="1" id="KW-0472">Membrane</keyword>
<comment type="caution">
    <text evidence="2">The sequence shown here is derived from an EMBL/GenBank/DDBJ whole genome shotgun (WGS) entry which is preliminary data.</text>
</comment>
<organism evidence="2 3">
    <name type="scientific">Microbacterium testaceum</name>
    <name type="common">Aureobacterium testaceum</name>
    <name type="synonym">Brevibacterium testaceum</name>
    <dbReference type="NCBI Taxonomy" id="2033"/>
    <lineage>
        <taxon>Bacteria</taxon>
        <taxon>Bacillati</taxon>
        <taxon>Actinomycetota</taxon>
        <taxon>Actinomycetes</taxon>
        <taxon>Micrococcales</taxon>
        <taxon>Microbacteriaceae</taxon>
        <taxon>Microbacterium</taxon>
    </lineage>
</organism>
<keyword evidence="1" id="KW-0812">Transmembrane</keyword>
<proteinExistence type="predicted"/>
<evidence type="ECO:0000256" key="1">
    <source>
        <dbReference type="SAM" id="Phobius"/>
    </source>
</evidence>
<reference evidence="2 3" key="1">
    <citation type="submission" date="2019-06" db="EMBL/GenBank/DDBJ databases">
        <title>Whole genome shotgun sequence of Microbacterium testaceum NBRC 12675.</title>
        <authorList>
            <person name="Hosoyama A."/>
            <person name="Uohara A."/>
            <person name="Ohji S."/>
            <person name="Ichikawa N."/>
        </authorList>
    </citation>
    <scope>NUCLEOTIDE SEQUENCE [LARGE SCALE GENOMIC DNA]</scope>
    <source>
        <strain evidence="2 3">NBRC 12675</strain>
    </source>
</reference>
<dbReference type="GeneID" id="57144363"/>
<sequence>MSKHFELSCIIAGTILLAITALLSILTWNTTTVLLVAALGLGSGLGCLITAWVSWSFRRSNA</sequence>
<evidence type="ECO:0000313" key="2">
    <source>
        <dbReference type="EMBL" id="GEB45728.1"/>
    </source>
</evidence>
<dbReference type="AlphaFoldDB" id="A0A4Y3QMK3"/>
<dbReference type="Proteomes" id="UP000319525">
    <property type="component" value="Unassembled WGS sequence"/>
</dbReference>
<evidence type="ECO:0000313" key="3">
    <source>
        <dbReference type="Proteomes" id="UP000319525"/>
    </source>
</evidence>
<dbReference type="RefSeq" id="WP_141376792.1">
    <property type="nucleotide sequence ID" value="NZ_BJML01000004.1"/>
</dbReference>
<accession>A0A4Y3QMK3</accession>
<name>A0A4Y3QMK3_MICTE</name>